<evidence type="ECO:0008006" key="11">
    <source>
        <dbReference type="Google" id="ProtNLM"/>
    </source>
</evidence>
<evidence type="ECO:0000256" key="3">
    <source>
        <dbReference type="ARBA" id="ARBA00022676"/>
    </source>
</evidence>
<dbReference type="Proteomes" id="UP000247523">
    <property type="component" value="Unassembled WGS sequence"/>
</dbReference>
<evidence type="ECO:0000256" key="8">
    <source>
        <dbReference type="SAM" id="Phobius"/>
    </source>
</evidence>
<proteinExistence type="predicted"/>
<evidence type="ECO:0000256" key="7">
    <source>
        <dbReference type="ARBA" id="ARBA00023136"/>
    </source>
</evidence>
<gene>
    <name evidence="9" type="ORF">C8E03_103452</name>
</gene>
<dbReference type="EMBL" id="QICS01000003">
    <property type="protein sequence ID" value="PXV91881.1"/>
    <property type="molecule type" value="Genomic_DNA"/>
</dbReference>
<keyword evidence="4" id="KW-0808">Transferase</keyword>
<evidence type="ECO:0000256" key="5">
    <source>
        <dbReference type="ARBA" id="ARBA00022692"/>
    </source>
</evidence>
<feature type="transmembrane region" description="Helical" evidence="8">
    <location>
        <begin position="126"/>
        <end position="144"/>
    </location>
</feature>
<feature type="transmembrane region" description="Helical" evidence="8">
    <location>
        <begin position="423"/>
        <end position="444"/>
    </location>
</feature>
<dbReference type="AlphaFoldDB" id="A0A318EU36"/>
<feature type="transmembrane region" description="Helical" evidence="8">
    <location>
        <begin position="12"/>
        <end position="30"/>
    </location>
</feature>
<dbReference type="PANTHER" id="PTHR33908">
    <property type="entry name" value="MANNOSYLTRANSFERASE YKCB-RELATED"/>
    <property type="match status" value="1"/>
</dbReference>
<keyword evidence="3" id="KW-0328">Glycosyltransferase</keyword>
<dbReference type="GO" id="GO:0016763">
    <property type="term" value="F:pentosyltransferase activity"/>
    <property type="evidence" value="ECO:0007669"/>
    <property type="project" value="TreeGrafter"/>
</dbReference>
<feature type="transmembrane region" description="Helical" evidence="8">
    <location>
        <begin position="324"/>
        <end position="342"/>
    </location>
</feature>
<name>A0A318EU36_9FIRM</name>
<evidence type="ECO:0000256" key="6">
    <source>
        <dbReference type="ARBA" id="ARBA00022989"/>
    </source>
</evidence>
<evidence type="ECO:0000313" key="9">
    <source>
        <dbReference type="EMBL" id="PXV91881.1"/>
    </source>
</evidence>
<feature type="transmembrane region" description="Helical" evidence="8">
    <location>
        <begin position="151"/>
        <end position="171"/>
    </location>
</feature>
<keyword evidence="2" id="KW-1003">Cell membrane</keyword>
<dbReference type="GO" id="GO:0009103">
    <property type="term" value="P:lipopolysaccharide biosynthetic process"/>
    <property type="evidence" value="ECO:0007669"/>
    <property type="project" value="UniProtKB-ARBA"/>
</dbReference>
<dbReference type="RefSeq" id="WP_110290939.1">
    <property type="nucleotide sequence ID" value="NZ_QICS01000003.1"/>
</dbReference>
<protein>
    <recommendedName>
        <fullName evidence="11">Glycosyltransferase RgtA/B/C/D-like domain-containing protein</fullName>
    </recommendedName>
</protein>
<dbReference type="PANTHER" id="PTHR33908:SF11">
    <property type="entry name" value="MEMBRANE PROTEIN"/>
    <property type="match status" value="1"/>
</dbReference>
<accession>A0A318EU36</accession>
<dbReference type="InterPro" id="IPR050297">
    <property type="entry name" value="LipidA_mod_glycosyltrf_83"/>
</dbReference>
<feature type="transmembrane region" description="Helical" evidence="8">
    <location>
        <begin position="363"/>
        <end position="381"/>
    </location>
</feature>
<keyword evidence="5 8" id="KW-0812">Transmembrane</keyword>
<feature type="transmembrane region" description="Helical" evidence="8">
    <location>
        <begin position="69"/>
        <end position="87"/>
    </location>
</feature>
<sequence length="449" mass="52267">MEKWFIEKEKNLDRLFIVFVFLILIGWMVIQPLGAGPDERMRYSIVQYIFLHWRLPQGGDPEILDKTWGFSYAFQPILPYLISAVFVKIGTLFTMNGNILILFARTVNIIIGIVMAVITRKLSKKIFASTLAAWLFTLLVVLLPQQLFMHTYVNTDSMALMSTVLIVYAWINGSETDWNWKARIQLSIGIILCAMSYYNAYGYILCSMILFLFFYVQVIEKRINIEWGKLLKKGSFIAIIVIIGIGWWFIRSYIIYDGDFLGLRVRDEYAEIYAIDSLKPSIHETYYNQGYSIWYMLKNSNFVILTTKSFIAMFGNMEVGVYSWIYKGYFFIIAVGLIGMLIPQKERIYLTGISDRSVKLINVNMLICMIIPNVLNVWAAYSYDYQPQGRYSLPMLVALMYFVSIGIYKLINIIIKKDKTRQLVLFCIAAWILVVCLVCLRMFIFPMYL</sequence>
<evidence type="ECO:0000256" key="4">
    <source>
        <dbReference type="ARBA" id="ARBA00022679"/>
    </source>
</evidence>
<evidence type="ECO:0000256" key="2">
    <source>
        <dbReference type="ARBA" id="ARBA00022475"/>
    </source>
</evidence>
<keyword evidence="6 8" id="KW-1133">Transmembrane helix</keyword>
<evidence type="ECO:0000256" key="1">
    <source>
        <dbReference type="ARBA" id="ARBA00004651"/>
    </source>
</evidence>
<organism evidence="9 10">
    <name type="scientific">Lachnotalea glycerini</name>
    <dbReference type="NCBI Taxonomy" id="1763509"/>
    <lineage>
        <taxon>Bacteria</taxon>
        <taxon>Bacillati</taxon>
        <taxon>Bacillota</taxon>
        <taxon>Clostridia</taxon>
        <taxon>Lachnospirales</taxon>
        <taxon>Lachnospiraceae</taxon>
        <taxon>Lachnotalea</taxon>
    </lineage>
</organism>
<feature type="transmembrane region" description="Helical" evidence="8">
    <location>
        <begin position="183"/>
        <end position="216"/>
    </location>
</feature>
<comment type="subcellular location">
    <subcellularLocation>
        <location evidence="1">Cell membrane</location>
        <topology evidence="1">Multi-pass membrane protein</topology>
    </subcellularLocation>
</comment>
<reference evidence="9 10" key="1">
    <citation type="submission" date="2018-05" db="EMBL/GenBank/DDBJ databases">
        <title>Genomic Encyclopedia of Type Strains, Phase IV (KMG-IV): sequencing the most valuable type-strain genomes for metagenomic binning, comparative biology and taxonomic classification.</title>
        <authorList>
            <person name="Goeker M."/>
        </authorList>
    </citation>
    <scope>NUCLEOTIDE SEQUENCE [LARGE SCALE GENOMIC DNA]</scope>
    <source>
        <strain evidence="9 10">DSM 28816</strain>
    </source>
</reference>
<feature type="transmembrane region" description="Helical" evidence="8">
    <location>
        <begin position="99"/>
        <end position="120"/>
    </location>
</feature>
<evidence type="ECO:0000313" key="10">
    <source>
        <dbReference type="Proteomes" id="UP000247523"/>
    </source>
</evidence>
<dbReference type="GO" id="GO:0005886">
    <property type="term" value="C:plasma membrane"/>
    <property type="evidence" value="ECO:0007669"/>
    <property type="project" value="UniProtKB-SubCell"/>
</dbReference>
<comment type="caution">
    <text evidence="9">The sequence shown here is derived from an EMBL/GenBank/DDBJ whole genome shotgun (WGS) entry which is preliminary data.</text>
</comment>
<feature type="transmembrane region" description="Helical" evidence="8">
    <location>
        <begin position="236"/>
        <end position="256"/>
    </location>
</feature>
<keyword evidence="7 8" id="KW-0472">Membrane</keyword>
<feature type="transmembrane region" description="Helical" evidence="8">
    <location>
        <begin position="393"/>
        <end position="411"/>
    </location>
</feature>